<sequence>MSGLLVLCASVVAVALLVRWYRWYTHHSLQYIRGPQSKSFLLGNINAFSWQKNVGDLDFKYYEEYGCSWRMQSTLGTSVLMTADPKALQHVMHKSGYNYAKTTQAQVNIMNITGRSILWAPTGDVHSRHRKIMNPAFSAPQLRSFLPLFRRSSAKLCQQWRDELLNHNSDGLVFPVNKWLARTTLDVIGESAFDFQFGALDNSENEVTREYDNMFSDSVLHLPPIEAVFEGLWTYLPRSLLDHVRHLPTRKYARFERTLRVMNKVSKQLIEQKSEMLLHGDKTTKDVMSVLVRANASENPKTRLTDEEMVSQMAALTLAGHETTANTISWLLWELAKHPDFQDTLRAEIAQKREEVTARGDADFSMEELESMRCLQAAMKETLRYHNIIYHLFRVAEKDDVIPLSNPIRTKSGELITEIAIGAGQVVVPNIAVYNRLPEIWGEDAHTRNPMRHLTGNIDTQIRLGMFANVMSFSAGLRGCIGWRFSVIEMQAIVADLIENFKFSIPDEKPEIVRVPAGIMGPMVRGREKEGMLMPLRVTAVV</sequence>
<keyword evidence="8 10" id="KW-0503">Monooxygenase</keyword>
<dbReference type="InterPro" id="IPR017972">
    <property type="entry name" value="Cyt_P450_CS"/>
</dbReference>
<dbReference type="EMBL" id="KN840498">
    <property type="protein sequence ID" value="KIP07386.1"/>
    <property type="molecule type" value="Genomic_DNA"/>
</dbReference>
<dbReference type="GO" id="GO:0020037">
    <property type="term" value="F:heme binding"/>
    <property type="evidence" value="ECO:0007669"/>
    <property type="project" value="InterPro"/>
</dbReference>
<evidence type="ECO:0000313" key="11">
    <source>
        <dbReference type="EMBL" id="KIP07386.1"/>
    </source>
</evidence>
<evidence type="ECO:0000256" key="8">
    <source>
        <dbReference type="ARBA" id="ARBA00023033"/>
    </source>
</evidence>
<evidence type="ECO:0000256" key="9">
    <source>
        <dbReference type="PIRSR" id="PIRSR602401-1"/>
    </source>
</evidence>
<dbReference type="PANTHER" id="PTHR24305">
    <property type="entry name" value="CYTOCHROME P450"/>
    <property type="match status" value="1"/>
</dbReference>
<evidence type="ECO:0000256" key="7">
    <source>
        <dbReference type="ARBA" id="ARBA00023004"/>
    </source>
</evidence>
<evidence type="ECO:0000256" key="2">
    <source>
        <dbReference type="ARBA" id="ARBA00005179"/>
    </source>
</evidence>
<comment type="similarity">
    <text evidence="3 10">Belongs to the cytochrome P450 family.</text>
</comment>
<comment type="cofactor">
    <cofactor evidence="1 9">
        <name>heme</name>
        <dbReference type="ChEBI" id="CHEBI:30413"/>
    </cofactor>
</comment>
<keyword evidence="7 9" id="KW-0408">Iron</keyword>
<dbReference type="HOGENOM" id="CLU_001570_5_11_1"/>
<feature type="binding site" description="axial binding residue" evidence="9">
    <location>
        <position position="480"/>
    </location>
    <ligand>
        <name>heme</name>
        <dbReference type="ChEBI" id="CHEBI:30413"/>
    </ligand>
    <ligandPart>
        <name>Fe</name>
        <dbReference type="ChEBI" id="CHEBI:18248"/>
    </ligandPart>
</feature>
<name>A0A0C3RYV0_PHLG1</name>
<evidence type="ECO:0000256" key="5">
    <source>
        <dbReference type="ARBA" id="ARBA00022723"/>
    </source>
</evidence>
<dbReference type="PRINTS" id="PR00463">
    <property type="entry name" value="EP450I"/>
</dbReference>
<evidence type="ECO:0000256" key="4">
    <source>
        <dbReference type="ARBA" id="ARBA00022617"/>
    </source>
</evidence>
<keyword evidence="12" id="KW-1185">Reference proteome</keyword>
<dbReference type="SUPFAM" id="SSF48264">
    <property type="entry name" value="Cytochrome P450"/>
    <property type="match status" value="1"/>
</dbReference>
<dbReference type="PROSITE" id="PS00086">
    <property type="entry name" value="CYTOCHROME_P450"/>
    <property type="match status" value="1"/>
</dbReference>
<dbReference type="Pfam" id="PF00067">
    <property type="entry name" value="p450"/>
    <property type="match status" value="1"/>
</dbReference>
<dbReference type="PANTHER" id="PTHR24305:SF166">
    <property type="entry name" value="CYTOCHROME P450 12A4, MITOCHONDRIAL-RELATED"/>
    <property type="match status" value="1"/>
</dbReference>
<keyword evidence="4 9" id="KW-0349">Heme</keyword>
<evidence type="ECO:0000256" key="10">
    <source>
        <dbReference type="RuleBase" id="RU000461"/>
    </source>
</evidence>
<dbReference type="AlphaFoldDB" id="A0A0C3RYV0"/>
<evidence type="ECO:0000313" key="12">
    <source>
        <dbReference type="Proteomes" id="UP000053257"/>
    </source>
</evidence>
<dbReference type="PRINTS" id="PR00385">
    <property type="entry name" value="P450"/>
</dbReference>
<dbReference type="Proteomes" id="UP000053257">
    <property type="component" value="Unassembled WGS sequence"/>
</dbReference>
<dbReference type="Gene3D" id="1.10.630.10">
    <property type="entry name" value="Cytochrome P450"/>
    <property type="match status" value="1"/>
</dbReference>
<gene>
    <name evidence="11" type="ORF">PHLGIDRAFT_19184</name>
</gene>
<evidence type="ECO:0008006" key="13">
    <source>
        <dbReference type="Google" id="ProtNLM"/>
    </source>
</evidence>
<dbReference type="GO" id="GO:0016705">
    <property type="term" value="F:oxidoreductase activity, acting on paired donors, with incorporation or reduction of molecular oxygen"/>
    <property type="evidence" value="ECO:0007669"/>
    <property type="project" value="InterPro"/>
</dbReference>
<proteinExistence type="inferred from homology"/>
<dbReference type="InterPro" id="IPR050121">
    <property type="entry name" value="Cytochrome_P450_monoxygenase"/>
</dbReference>
<keyword evidence="5 9" id="KW-0479">Metal-binding</keyword>
<organism evidence="11 12">
    <name type="scientific">Phlebiopsis gigantea (strain 11061_1 CR5-6)</name>
    <name type="common">White-rot fungus</name>
    <name type="synonym">Peniophora gigantea</name>
    <dbReference type="NCBI Taxonomy" id="745531"/>
    <lineage>
        <taxon>Eukaryota</taxon>
        <taxon>Fungi</taxon>
        <taxon>Dikarya</taxon>
        <taxon>Basidiomycota</taxon>
        <taxon>Agaricomycotina</taxon>
        <taxon>Agaricomycetes</taxon>
        <taxon>Polyporales</taxon>
        <taxon>Phanerochaetaceae</taxon>
        <taxon>Phlebiopsis</taxon>
    </lineage>
</organism>
<protein>
    <recommendedName>
        <fullName evidence="13">Cytochrome P450</fullName>
    </recommendedName>
</protein>
<keyword evidence="6 10" id="KW-0560">Oxidoreductase</keyword>
<dbReference type="InterPro" id="IPR001128">
    <property type="entry name" value="Cyt_P450"/>
</dbReference>
<evidence type="ECO:0000256" key="3">
    <source>
        <dbReference type="ARBA" id="ARBA00010617"/>
    </source>
</evidence>
<evidence type="ECO:0000256" key="1">
    <source>
        <dbReference type="ARBA" id="ARBA00001971"/>
    </source>
</evidence>
<dbReference type="GO" id="GO:0005506">
    <property type="term" value="F:iron ion binding"/>
    <property type="evidence" value="ECO:0007669"/>
    <property type="project" value="InterPro"/>
</dbReference>
<dbReference type="STRING" id="745531.A0A0C3RYV0"/>
<dbReference type="OrthoDB" id="1470350at2759"/>
<dbReference type="GO" id="GO:0004497">
    <property type="term" value="F:monooxygenase activity"/>
    <property type="evidence" value="ECO:0007669"/>
    <property type="project" value="UniProtKB-KW"/>
</dbReference>
<accession>A0A0C3RYV0</accession>
<reference evidence="11 12" key="1">
    <citation type="journal article" date="2014" name="PLoS Genet.">
        <title>Analysis of the Phlebiopsis gigantea genome, transcriptome and secretome provides insight into its pioneer colonization strategies of wood.</title>
        <authorList>
            <person name="Hori C."/>
            <person name="Ishida T."/>
            <person name="Igarashi K."/>
            <person name="Samejima M."/>
            <person name="Suzuki H."/>
            <person name="Master E."/>
            <person name="Ferreira P."/>
            <person name="Ruiz-Duenas F.J."/>
            <person name="Held B."/>
            <person name="Canessa P."/>
            <person name="Larrondo L.F."/>
            <person name="Schmoll M."/>
            <person name="Druzhinina I.S."/>
            <person name="Kubicek C.P."/>
            <person name="Gaskell J.A."/>
            <person name="Kersten P."/>
            <person name="St John F."/>
            <person name="Glasner J."/>
            <person name="Sabat G."/>
            <person name="Splinter BonDurant S."/>
            <person name="Syed K."/>
            <person name="Yadav J."/>
            <person name="Mgbeahuruike A.C."/>
            <person name="Kovalchuk A."/>
            <person name="Asiegbu F.O."/>
            <person name="Lackner G."/>
            <person name="Hoffmeister D."/>
            <person name="Rencoret J."/>
            <person name="Gutierrez A."/>
            <person name="Sun H."/>
            <person name="Lindquist E."/>
            <person name="Barry K."/>
            <person name="Riley R."/>
            <person name="Grigoriev I.V."/>
            <person name="Henrissat B."/>
            <person name="Kues U."/>
            <person name="Berka R.M."/>
            <person name="Martinez A.T."/>
            <person name="Covert S.F."/>
            <person name="Blanchette R.A."/>
            <person name="Cullen D."/>
        </authorList>
    </citation>
    <scope>NUCLEOTIDE SEQUENCE [LARGE SCALE GENOMIC DNA]</scope>
    <source>
        <strain evidence="11 12">11061_1 CR5-6</strain>
    </source>
</reference>
<dbReference type="InterPro" id="IPR002401">
    <property type="entry name" value="Cyt_P450_E_grp-I"/>
</dbReference>
<comment type="pathway">
    <text evidence="2">Secondary metabolite biosynthesis.</text>
</comment>
<dbReference type="InterPro" id="IPR036396">
    <property type="entry name" value="Cyt_P450_sf"/>
</dbReference>
<evidence type="ECO:0000256" key="6">
    <source>
        <dbReference type="ARBA" id="ARBA00023002"/>
    </source>
</evidence>